<keyword evidence="8 19" id="KW-0812">Transmembrane</keyword>
<dbReference type="HOGENOM" id="CLU_000288_62_6_1"/>
<keyword evidence="6" id="KW-0723">Serine/threonine-protein kinase</keyword>
<organism evidence="22 23">
    <name type="scientific">Theobroma cacao</name>
    <name type="common">Cacao</name>
    <name type="synonym">Cocoa</name>
    <dbReference type="NCBI Taxonomy" id="3641"/>
    <lineage>
        <taxon>Eukaryota</taxon>
        <taxon>Viridiplantae</taxon>
        <taxon>Streptophyta</taxon>
        <taxon>Embryophyta</taxon>
        <taxon>Tracheophyta</taxon>
        <taxon>Spermatophyta</taxon>
        <taxon>Magnoliopsida</taxon>
        <taxon>eudicotyledons</taxon>
        <taxon>Gunneridae</taxon>
        <taxon>Pentapetalae</taxon>
        <taxon>rosids</taxon>
        <taxon>malvids</taxon>
        <taxon>Malvales</taxon>
        <taxon>Malvaceae</taxon>
        <taxon>Byttnerioideae</taxon>
        <taxon>Theobroma</taxon>
    </lineage>
</organism>
<dbReference type="Pfam" id="PF00069">
    <property type="entry name" value="Pkinase"/>
    <property type="match status" value="1"/>
</dbReference>
<dbReference type="InterPro" id="IPR013320">
    <property type="entry name" value="ConA-like_dom_sf"/>
</dbReference>
<sequence>MQVSCLFLFWVHLFFLLNVAFPSLSHPLLTPNNITLYGDAFFRNNGISLTQETTCLPSSSPANIGRALYAYPIRFLDLKNKTTASFSCRFSFSIIPNPLCPFGDGIVFLITSNADSFSFSNGYIGLPQRDLNSQDSFFAVEFDTSFNPSVGDINGNHIGVDVNTVVSFASVDVVSKGVDLKSGKKITAWVEYRDSAKLIQIWVSYSSTKPPSPVLVAQIDLSTQFKEYMHVGFSASNGQGSAMHTVDRWRFKTFRTYRPSVNPIDAIEEGYCFMCSPEDSSTNSPQIYRPHKRSFKMGNMAVALGCLTISVVFVIAIIAVICFFAVRKKRDVGRRGKRIQTRVQMNNVPTRLSLAEIKSATMGFHRNRIVGEGASAVVYKGSLPSAGAVAVKRFDQSNKECGRNPFTTEFATMMGCLKHKNLVQIQGWCCEGSELILVYEYLPNGSLDKLLHKNSDSATFLSWSLRLNIVLGVASALTYLHEECARQIIHRDVKTCNIMLDDEFNAKLGDFGLAEVYEHSCASREATIPAGTIGYLAPEYVYCGVPTVKTDVYSFGVVVLEVATGKRPVAEDGTVLVDWVWDLWVRRKLIEAGDCSLSGRYNVLEMERMLKVGLCCVHPNHEKRPTVKEAARILRGEASLPLLPSMRPTVTIRSNLFADSEDILNIGGDHSPSGDDAGWLTPKSHFSKA</sequence>
<dbReference type="GO" id="GO:0042742">
    <property type="term" value="P:defense response to bacterium"/>
    <property type="evidence" value="ECO:0007669"/>
    <property type="project" value="EnsemblPlants"/>
</dbReference>
<dbReference type="eggNOG" id="KOG1187">
    <property type="taxonomic scope" value="Eukaryota"/>
</dbReference>
<keyword evidence="16" id="KW-0675">Receptor</keyword>
<evidence type="ECO:0000256" key="13">
    <source>
        <dbReference type="ARBA" id="ARBA00022840"/>
    </source>
</evidence>
<dbReference type="SUPFAM" id="SSF56112">
    <property type="entry name" value="Protein kinase-like (PK-like)"/>
    <property type="match status" value="1"/>
</dbReference>
<evidence type="ECO:0000256" key="17">
    <source>
        <dbReference type="ARBA" id="ARBA00023180"/>
    </source>
</evidence>
<dbReference type="OMA" id="ATMVGCL"/>
<protein>
    <recommendedName>
        <fullName evidence="4">non-specific serine/threonine protein kinase</fullName>
        <ecNumber evidence="4">2.7.11.1</ecNumber>
    </recommendedName>
</protein>
<feature type="binding site" evidence="18">
    <location>
        <position position="392"/>
    </location>
    <ligand>
        <name>ATP</name>
        <dbReference type="ChEBI" id="CHEBI:30616"/>
    </ligand>
</feature>
<dbReference type="EMBL" id="CM001886">
    <property type="protein sequence ID" value="EOY16665.1"/>
    <property type="molecule type" value="Genomic_DNA"/>
</dbReference>
<dbReference type="SMART" id="SM00220">
    <property type="entry name" value="S_TKc"/>
    <property type="match status" value="1"/>
</dbReference>
<dbReference type="InterPro" id="IPR008271">
    <property type="entry name" value="Ser/Thr_kinase_AS"/>
</dbReference>
<keyword evidence="13 18" id="KW-0067">ATP-binding</keyword>
<evidence type="ECO:0000256" key="6">
    <source>
        <dbReference type="ARBA" id="ARBA00022527"/>
    </source>
</evidence>
<feature type="signal peptide" evidence="20">
    <location>
        <begin position="1"/>
        <end position="20"/>
    </location>
</feature>
<accession>A0A061FH87</accession>
<evidence type="ECO:0000256" key="18">
    <source>
        <dbReference type="PROSITE-ProRule" id="PRU10141"/>
    </source>
</evidence>
<dbReference type="AlphaFoldDB" id="A0A061FH87"/>
<feature type="chain" id="PRO_5001598344" description="non-specific serine/threonine protein kinase" evidence="20">
    <location>
        <begin position="21"/>
        <end position="689"/>
    </location>
</feature>
<keyword evidence="7" id="KW-0808">Transferase</keyword>
<dbReference type="FunCoup" id="A0A061FH87">
    <property type="interactions" value="86"/>
</dbReference>
<dbReference type="GO" id="GO:0005524">
    <property type="term" value="F:ATP binding"/>
    <property type="evidence" value="ECO:0007669"/>
    <property type="project" value="UniProtKB-UniRule"/>
</dbReference>
<keyword evidence="14 19" id="KW-1133">Transmembrane helix</keyword>
<dbReference type="GO" id="GO:0002229">
    <property type="term" value="P:defense response to oomycetes"/>
    <property type="evidence" value="ECO:0007669"/>
    <property type="project" value="EnsemblPlants"/>
</dbReference>
<keyword evidence="9 20" id="KW-0732">Signal</keyword>
<comment type="similarity">
    <text evidence="3">In the C-terminal section; belongs to the protein kinase superfamily. Ser/Thr protein kinase family.</text>
</comment>
<evidence type="ECO:0000256" key="14">
    <source>
        <dbReference type="ARBA" id="ARBA00022989"/>
    </source>
</evidence>
<evidence type="ECO:0000256" key="19">
    <source>
        <dbReference type="SAM" id="Phobius"/>
    </source>
</evidence>
<dbReference type="SUPFAM" id="SSF49899">
    <property type="entry name" value="Concanavalin A-like lectins/glucanases"/>
    <property type="match status" value="1"/>
</dbReference>
<feature type="domain" description="Protein kinase" evidence="21">
    <location>
        <begin position="364"/>
        <end position="643"/>
    </location>
</feature>
<reference evidence="22 23" key="1">
    <citation type="journal article" date="2013" name="Genome Biol.">
        <title>The genome sequence of the most widely cultivated cacao type and its use to identify candidate genes regulating pod color.</title>
        <authorList>
            <person name="Motamayor J.C."/>
            <person name="Mockaitis K."/>
            <person name="Schmutz J."/>
            <person name="Haiminen N."/>
            <person name="Iii D.L."/>
            <person name="Cornejo O."/>
            <person name="Findley S.D."/>
            <person name="Zheng P."/>
            <person name="Utro F."/>
            <person name="Royaert S."/>
            <person name="Saski C."/>
            <person name="Jenkins J."/>
            <person name="Podicheti R."/>
            <person name="Zhao M."/>
            <person name="Scheffler B.E."/>
            <person name="Stack J.C."/>
            <person name="Feltus F.A."/>
            <person name="Mustiga G.M."/>
            <person name="Amores F."/>
            <person name="Phillips W."/>
            <person name="Marelli J.P."/>
            <person name="May G.D."/>
            <person name="Shapiro H."/>
            <person name="Ma J."/>
            <person name="Bustamante C.D."/>
            <person name="Schnell R.J."/>
            <person name="Main D."/>
            <person name="Gilbert D."/>
            <person name="Parida L."/>
            <person name="Kuhn D.N."/>
        </authorList>
    </citation>
    <scope>NUCLEOTIDE SEQUENCE [LARGE SCALE GENOMIC DNA]</scope>
    <source>
        <strain evidence="23">cv. Matina 1-6</strain>
    </source>
</reference>
<dbReference type="GO" id="GO:0005886">
    <property type="term" value="C:plasma membrane"/>
    <property type="evidence" value="ECO:0000318"/>
    <property type="project" value="GO_Central"/>
</dbReference>
<evidence type="ECO:0000259" key="21">
    <source>
        <dbReference type="PROSITE" id="PS50011"/>
    </source>
</evidence>
<evidence type="ECO:0000313" key="23">
    <source>
        <dbReference type="Proteomes" id="UP000026915"/>
    </source>
</evidence>
<dbReference type="EC" id="2.7.11.1" evidence="4"/>
<dbReference type="PANTHER" id="PTHR27007">
    <property type="match status" value="1"/>
</dbReference>
<comment type="subcellular location">
    <subcellularLocation>
        <location evidence="1">Cell membrane</location>
        <topology evidence="1">Single-pass type I membrane protein</topology>
    </subcellularLocation>
</comment>
<keyword evidence="11 18" id="KW-0547">Nucleotide-binding</keyword>
<dbReference type="FunFam" id="2.60.120.200:FF:000313">
    <property type="entry name" value="L-type lectin-domain containing receptor kinase S.6"/>
    <property type="match status" value="1"/>
</dbReference>
<name>A0A061FH87_THECC</name>
<dbReference type="CDD" id="cd06899">
    <property type="entry name" value="lectin_legume_LecRK_Arcelin_ConA"/>
    <property type="match status" value="1"/>
</dbReference>
<dbReference type="PROSITE" id="PS50011">
    <property type="entry name" value="PROTEIN_KINASE_DOM"/>
    <property type="match status" value="1"/>
</dbReference>
<dbReference type="Gene3D" id="2.60.120.200">
    <property type="match status" value="1"/>
</dbReference>
<evidence type="ECO:0000256" key="9">
    <source>
        <dbReference type="ARBA" id="ARBA00022729"/>
    </source>
</evidence>
<dbReference type="Proteomes" id="UP000026915">
    <property type="component" value="Chromosome 8"/>
</dbReference>
<evidence type="ECO:0000256" key="15">
    <source>
        <dbReference type="ARBA" id="ARBA00023136"/>
    </source>
</evidence>
<dbReference type="PROSITE" id="PS00108">
    <property type="entry name" value="PROTEIN_KINASE_ST"/>
    <property type="match status" value="1"/>
</dbReference>
<evidence type="ECO:0000256" key="3">
    <source>
        <dbReference type="ARBA" id="ARBA00010217"/>
    </source>
</evidence>
<evidence type="ECO:0000256" key="7">
    <source>
        <dbReference type="ARBA" id="ARBA00022679"/>
    </source>
</evidence>
<dbReference type="Gene3D" id="1.10.510.10">
    <property type="entry name" value="Transferase(Phosphotransferase) domain 1"/>
    <property type="match status" value="1"/>
</dbReference>
<dbReference type="Gramene" id="EOY16665">
    <property type="protein sequence ID" value="EOY16665"/>
    <property type="gene ID" value="TCM_035497"/>
</dbReference>
<evidence type="ECO:0000313" key="22">
    <source>
        <dbReference type="EMBL" id="EOY16665.1"/>
    </source>
</evidence>
<evidence type="ECO:0000256" key="8">
    <source>
        <dbReference type="ARBA" id="ARBA00022692"/>
    </source>
</evidence>
<evidence type="ECO:0000256" key="1">
    <source>
        <dbReference type="ARBA" id="ARBA00004251"/>
    </source>
</evidence>
<dbReference type="GO" id="GO:0030246">
    <property type="term" value="F:carbohydrate binding"/>
    <property type="evidence" value="ECO:0007669"/>
    <property type="project" value="UniProtKB-KW"/>
</dbReference>
<keyword evidence="17" id="KW-0325">Glycoprotein</keyword>
<keyword evidence="23" id="KW-1185">Reference proteome</keyword>
<evidence type="ECO:0000256" key="16">
    <source>
        <dbReference type="ARBA" id="ARBA00023170"/>
    </source>
</evidence>
<dbReference type="InterPro" id="IPR001220">
    <property type="entry name" value="Legume_lectin_dom"/>
</dbReference>
<dbReference type="GO" id="GO:0004674">
    <property type="term" value="F:protein serine/threonine kinase activity"/>
    <property type="evidence" value="ECO:0007669"/>
    <property type="project" value="UniProtKB-KW"/>
</dbReference>
<dbReference type="FunFam" id="3.30.200.20:FF:000810">
    <property type="entry name" value="L-type lectin-domain containing receptor kinase S.6"/>
    <property type="match status" value="1"/>
</dbReference>
<gene>
    <name evidence="22" type="ORF">TCM_035497</name>
</gene>
<keyword evidence="15 19" id="KW-0472">Membrane</keyword>
<dbReference type="PROSITE" id="PS00107">
    <property type="entry name" value="PROTEIN_KINASE_ATP"/>
    <property type="match status" value="1"/>
</dbReference>
<dbReference type="Pfam" id="PF00139">
    <property type="entry name" value="Lectin_legB"/>
    <property type="match status" value="1"/>
</dbReference>
<evidence type="ECO:0000256" key="12">
    <source>
        <dbReference type="ARBA" id="ARBA00022777"/>
    </source>
</evidence>
<keyword evidence="5" id="KW-1003">Cell membrane</keyword>
<evidence type="ECO:0000256" key="10">
    <source>
        <dbReference type="ARBA" id="ARBA00022734"/>
    </source>
</evidence>
<dbReference type="InParanoid" id="A0A061FH87"/>
<evidence type="ECO:0000256" key="20">
    <source>
        <dbReference type="SAM" id="SignalP"/>
    </source>
</evidence>
<dbReference type="FunFam" id="1.10.510.10:FF:000342">
    <property type="entry name" value="L-type lectin-domain containing receptor kinase VIII.1"/>
    <property type="match status" value="1"/>
</dbReference>
<keyword evidence="12 22" id="KW-0418">Kinase</keyword>
<evidence type="ECO:0000256" key="2">
    <source>
        <dbReference type="ARBA" id="ARBA00008536"/>
    </source>
</evidence>
<evidence type="ECO:0000256" key="5">
    <source>
        <dbReference type="ARBA" id="ARBA00022475"/>
    </source>
</evidence>
<dbReference type="InterPro" id="IPR000719">
    <property type="entry name" value="Prot_kinase_dom"/>
</dbReference>
<dbReference type="InterPro" id="IPR050528">
    <property type="entry name" value="L-type_Lectin-RKs"/>
</dbReference>
<dbReference type="InterPro" id="IPR011009">
    <property type="entry name" value="Kinase-like_dom_sf"/>
</dbReference>
<dbReference type="Gene3D" id="3.30.200.20">
    <property type="entry name" value="Phosphorylase Kinase, domain 1"/>
    <property type="match status" value="1"/>
</dbReference>
<dbReference type="CDD" id="cd14066">
    <property type="entry name" value="STKc_IRAK"/>
    <property type="match status" value="1"/>
</dbReference>
<proteinExistence type="inferred from homology"/>
<keyword evidence="10" id="KW-0430">Lectin</keyword>
<feature type="transmembrane region" description="Helical" evidence="19">
    <location>
        <begin position="300"/>
        <end position="326"/>
    </location>
</feature>
<comment type="similarity">
    <text evidence="2">In the N-terminal section; belongs to the leguminous lectin family.</text>
</comment>
<evidence type="ECO:0000256" key="4">
    <source>
        <dbReference type="ARBA" id="ARBA00012513"/>
    </source>
</evidence>
<dbReference type="InterPro" id="IPR017441">
    <property type="entry name" value="Protein_kinase_ATP_BS"/>
</dbReference>
<evidence type="ECO:0000256" key="11">
    <source>
        <dbReference type="ARBA" id="ARBA00022741"/>
    </source>
</evidence>